<protein>
    <recommendedName>
        <fullName evidence="2">Lipopolysaccharide export system permease protein LptF</fullName>
    </recommendedName>
</protein>
<keyword evidence="4" id="KW-1003">Cell membrane</keyword>
<organism evidence="10">
    <name type="scientific">uncultured organism</name>
    <dbReference type="NCBI Taxonomy" id="155900"/>
    <lineage>
        <taxon>unclassified sequences</taxon>
        <taxon>environmental samples</taxon>
    </lineage>
</organism>
<keyword evidence="7 9" id="KW-1133">Transmembrane helix</keyword>
<keyword evidence="5" id="KW-0997">Cell inner membrane</keyword>
<evidence type="ECO:0000256" key="6">
    <source>
        <dbReference type="ARBA" id="ARBA00022692"/>
    </source>
</evidence>
<dbReference type="PANTHER" id="PTHR33529">
    <property type="entry name" value="SLR0882 PROTEIN-RELATED"/>
    <property type="match status" value="1"/>
</dbReference>
<evidence type="ECO:0000256" key="2">
    <source>
        <dbReference type="ARBA" id="ARBA00014213"/>
    </source>
</evidence>
<name>A0A5B8RJK4_9ZZZZ</name>
<dbReference type="GO" id="GO:0055085">
    <property type="term" value="P:transmembrane transport"/>
    <property type="evidence" value="ECO:0007669"/>
    <property type="project" value="InterPro"/>
</dbReference>
<evidence type="ECO:0000256" key="3">
    <source>
        <dbReference type="ARBA" id="ARBA00022448"/>
    </source>
</evidence>
<dbReference type="GO" id="GO:0005886">
    <property type="term" value="C:plasma membrane"/>
    <property type="evidence" value="ECO:0007669"/>
    <property type="project" value="UniProtKB-SubCell"/>
</dbReference>
<evidence type="ECO:0000256" key="8">
    <source>
        <dbReference type="ARBA" id="ARBA00023136"/>
    </source>
</evidence>
<dbReference type="InterPro" id="IPR030922">
    <property type="entry name" value="LptF"/>
</dbReference>
<proteinExistence type="predicted"/>
<evidence type="ECO:0000256" key="4">
    <source>
        <dbReference type="ARBA" id="ARBA00022475"/>
    </source>
</evidence>
<evidence type="ECO:0000256" key="1">
    <source>
        <dbReference type="ARBA" id="ARBA00004429"/>
    </source>
</evidence>
<keyword evidence="3" id="KW-0813">Transport</keyword>
<evidence type="ECO:0000256" key="7">
    <source>
        <dbReference type="ARBA" id="ARBA00022989"/>
    </source>
</evidence>
<dbReference type="Pfam" id="PF03739">
    <property type="entry name" value="LptF_LptG"/>
    <property type="match status" value="1"/>
</dbReference>
<sequence>MSRIVRYIAAEVSHALIPVLALLVVIFAAFDTARSLTGTAALAVELPVLLELVALRTLIALDVLLPLGLYLAVVIALGRLHHDHEVVGLRALGFSGAALVRGVLVVAVSVAVVVGGVSLFARAWAYERVYTLEAEQGAEFELDDLAPGHFQANDDTGRVVHARARGGDGLQGFLLYEGDDGVVQLVLADRARQPEGAAGRTRLLLDDGAVYTLDRDGGSDRVSEFSELTLRLEPPSRLVGYKRKAAATASLLRSERPDDVAEWQWRASRPLAALLLALLAVPLSATAPRRGRYARVFTAMGVFALYFVATDMARSWVEQSAVGAFPGVWWVHAVAAAVLLGLWLRGAAWRLRRGGGG</sequence>
<dbReference type="EMBL" id="MN079223">
    <property type="protein sequence ID" value="QEA07275.1"/>
    <property type="molecule type" value="Genomic_DNA"/>
</dbReference>
<dbReference type="GO" id="GO:0015920">
    <property type="term" value="P:lipopolysaccharide transport"/>
    <property type="evidence" value="ECO:0007669"/>
    <property type="project" value="TreeGrafter"/>
</dbReference>
<feature type="transmembrane region" description="Helical" evidence="9">
    <location>
        <begin position="53"/>
        <end position="77"/>
    </location>
</feature>
<dbReference type="PANTHER" id="PTHR33529:SF7">
    <property type="entry name" value="LIPOPOLYSACCHARIDE EXPORT SYSTEM PERMEASE PROTEIN LPTF"/>
    <property type="match status" value="1"/>
</dbReference>
<feature type="transmembrane region" description="Helical" evidence="9">
    <location>
        <begin position="321"/>
        <end position="344"/>
    </location>
</feature>
<keyword evidence="6 9" id="KW-0812">Transmembrane</keyword>
<keyword evidence="8 9" id="KW-0472">Membrane</keyword>
<evidence type="ECO:0000256" key="5">
    <source>
        <dbReference type="ARBA" id="ARBA00022519"/>
    </source>
</evidence>
<accession>A0A5B8RJK4</accession>
<dbReference type="NCBIfam" id="TIGR04407">
    <property type="entry name" value="LptF_YjgP"/>
    <property type="match status" value="1"/>
</dbReference>
<dbReference type="InterPro" id="IPR005495">
    <property type="entry name" value="LptG/LptF_permease"/>
</dbReference>
<gene>
    <name evidence="10" type="primary">lptF_2</name>
    <name evidence="10" type="ORF">KBTEX_03624</name>
</gene>
<reference evidence="10" key="1">
    <citation type="submission" date="2019-06" db="EMBL/GenBank/DDBJ databases">
        <authorList>
            <person name="Murdoch R.W."/>
            <person name="Fathepure B."/>
        </authorList>
    </citation>
    <scope>NUCLEOTIDE SEQUENCE</scope>
</reference>
<evidence type="ECO:0000313" key="10">
    <source>
        <dbReference type="EMBL" id="QEA07275.1"/>
    </source>
</evidence>
<feature type="transmembrane region" description="Helical" evidence="9">
    <location>
        <begin position="293"/>
        <end position="309"/>
    </location>
</feature>
<evidence type="ECO:0000256" key="9">
    <source>
        <dbReference type="SAM" id="Phobius"/>
    </source>
</evidence>
<feature type="transmembrane region" description="Helical" evidence="9">
    <location>
        <begin position="98"/>
        <end position="121"/>
    </location>
</feature>
<feature type="transmembrane region" description="Helical" evidence="9">
    <location>
        <begin position="12"/>
        <end position="33"/>
    </location>
</feature>
<dbReference type="AlphaFoldDB" id="A0A5B8RJK4"/>
<comment type="subcellular location">
    <subcellularLocation>
        <location evidence="1">Cell inner membrane</location>
        <topology evidence="1">Multi-pass membrane protein</topology>
    </subcellularLocation>
</comment>